<name>A0ABV0R539_9TELE</name>
<dbReference type="Proteomes" id="UP001434883">
    <property type="component" value="Unassembled WGS sequence"/>
</dbReference>
<evidence type="ECO:0000313" key="3">
    <source>
        <dbReference type="Proteomes" id="UP001434883"/>
    </source>
</evidence>
<protein>
    <submittedName>
        <fullName evidence="2">Uncharacterized protein</fullName>
    </submittedName>
</protein>
<keyword evidence="3" id="KW-1185">Reference proteome</keyword>
<evidence type="ECO:0000256" key="1">
    <source>
        <dbReference type="SAM" id="MobiDB-lite"/>
    </source>
</evidence>
<dbReference type="InterPro" id="IPR039915">
    <property type="entry name" value="TACC"/>
</dbReference>
<reference evidence="2 3" key="1">
    <citation type="submission" date="2021-06" db="EMBL/GenBank/DDBJ databases">
        <authorList>
            <person name="Palmer J.M."/>
        </authorList>
    </citation>
    <scope>NUCLEOTIDE SEQUENCE [LARGE SCALE GENOMIC DNA]</scope>
    <source>
        <strain evidence="2 3">XC_2019</strain>
        <tissue evidence="2">Muscle</tissue>
    </source>
</reference>
<proteinExistence type="predicted"/>
<gene>
    <name evidence="2" type="ORF">XENOCAPTIV_027634</name>
</gene>
<accession>A0ABV0R539</accession>
<feature type="region of interest" description="Disordered" evidence="1">
    <location>
        <begin position="132"/>
        <end position="155"/>
    </location>
</feature>
<evidence type="ECO:0000313" key="2">
    <source>
        <dbReference type="EMBL" id="MEQ2203259.1"/>
    </source>
</evidence>
<feature type="compositionally biased region" description="Basic and acidic residues" evidence="1">
    <location>
        <begin position="132"/>
        <end position="149"/>
    </location>
</feature>
<dbReference type="PANTHER" id="PTHR13924:SF12">
    <property type="entry name" value="TRANSFORMING ACIDIC COILED-COIL-CONTAINING PROTEIN 1"/>
    <property type="match status" value="1"/>
</dbReference>
<organism evidence="2 3">
    <name type="scientific">Xenoophorus captivus</name>
    <dbReference type="NCBI Taxonomy" id="1517983"/>
    <lineage>
        <taxon>Eukaryota</taxon>
        <taxon>Metazoa</taxon>
        <taxon>Chordata</taxon>
        <taxon>Craniata</taxon>
        <taxon>Vertebrata</taxon>
        <taxon>Euteleostomi</taxon>
        <taxon>Actinopterygii</taxon>
        <taxon>Neopterygii</taxon>
        <taxon>Teleostei</taxon>
        <taxon>Neoteleostei</taxon>
        <taxon>Acanthomorphata</taxon>
        <taxon>Ovalentaria</taxon>
        <taxon>Atherinomorphae</taxon>
        <taxon>Cyprinodontiformes</taxon>
        <taxon>Goodeidae</taxon>
        <taxon>Xenoophorus</taxon>
    </lineage>
</organism>
<comment type="caution">
    <text evidence="2">The sequence shown here is derived from an EMBL/GenBank/DDBJ whole genome shotgun (WGS) entry which is preliminary data.</text>
</comment>
<dbReference type="EMBL" id="JAHRIN010034333">
    <property type="protein sequence ID" value="MEQ2203259.1"/>
    <property type="molecule type" value="Genomic_DNA"/>
</dbReference>
<sequence>MCKLKSSSEGAGMQKTGSQVLDSICISEAEKEAVLTLIREEVHTHVCLGFTRLHRSLTRFYSHTVSFQIITKEVETNDWKKKYEQCKQEVDEMRLENTLLKLHFVASHYRKIVAEYENTIAQMIGAYQSKLRNDGADRKPEEGADEERVSGTSSAAEGTTLIPRLCTRKRIIQHNFLCVITG</sequence>
<dbReference type="PANTHER" id="PTHR13924">
    <property type="entry name" value="TRANSFORMING ACIDIC COILED-COIL CONTAINING PROTEIN 1/2"/>
    <property type="match status" value="1"/>
</dbReference>